<keyword evidence="4" id="KW-1185">Reference proteome</keyword>
<reference evidence="3 4" key="1">
    <citation type="submission" date="2016-10" db="EMBL/GenBank/DDBJ databases">
        <authorList>
            <person name="de Groot N.N."/>
        </authorList>
    </citation>
    <scope>NUCLEOTIDE SEQUENCE [LARGE SCALE GENOMIC DNA]</scope>
    <source>
        <strain evidence="3 4">CGMCC 1.9157</strain>
    </source>
</reference>
<dbReference type="Proteomes" id="UP000199236">
    <property type="component" value="Unassembled WGS sequence"/>
</dbReference>
<protein>
    <submittedName>
        <fullName evidence="3">Fructoselysine 6-phosphate deglycase</fullName>
    </submittedName>
</protein>
<dbReference type="Gene3D" id="3.40.50.10490">
    <property type="entry name" value="Glucose-6-phosphate isomerase like protein, domain 1"/>
    <property type="match status" value="1"/>
</dbReference>
<dbReference type="PIRSF" id="PIRSF009290">
    <property type="entry name" value="FrlB"/>
    <property type="match status" value="1"/>
</dbReference>
<dbReference type="RefSeq" id="WP_090075219.1">
    <property type="nucleotide sequence ID" value="NZ_FOVR01000016.1"/>
</dbReference>
<dbReference type="GO" id="GO:0004360">
    <property type="term" value="F:glutamine-fructose-6-phosphate transaminase (isomerizing) activity"/>
    <property type="evidence" value="ECO:0007669"/>
    <property type="project" value="TreeGrafter"/>
</dbReference>
<dbReference type="GO" id="GO:0006002">
    <property type="term" value="P:fructose 6-phosphate metabolic process"/>
    <property type="evidence" value="ECO:0007669"/>
    <property type="project" value="TreeGrafter"/>
</dbReference>
<gene>
    <name evidence="3" type="ORF">SAMN04488056_11634</name>
</gene>
<name>A0A1I5L9Q5_9HYPH</name>
<dbReference type="InterPro" id="IPR001347">
    <property type="entry name" value="SIS_dom"/>
</dbReference>
<keyword evidence="1" id="KW-0808">Transferase</keyword>
<dbReference type="PANTHER" id="PTHR10937">
    <property type="entry name" value="GLUCOSAMINE--FRUCTOSE-6-PHOSPHATE AMINOTRANSFERASE, ISOMERIZING"/>
    <property type="match status" value="1"/>
</dbReference>
<dbReference type="GO" id="GO:0006047">
    <property type="term" value="P:UDP-N-acetylglucosamine metabolic process"/>
    <property type="evidence" value="ECO:0007669"/>
    <property type="project" value="TreeGrafter"/>
</dbReference>
<dbReference type="PROSITE" id="PS51464">
    <property type="entry name" value="SIS"/>
    <property type="match status" value="1"/>
</dbReference>
<dbReference type="CDD" id="cd05710">
    <property type="entry name" value="SIS_1"/>
    <property type="match status" value="1"/>
</dbReference>
<dbReference type="InterPro" id="IPR035490">
    <property type="entry name" value="GlmS/FrlB_SIS"/>
</dbReference>
<evidence type="ECO:0000313" key="3">
    <source>
        <dbReference type="EMBL" id="SFO93596.1"/>
    </source>
</evidence>
<dbReference type="PANTHER" id="PTHR10937:SF14">
    <property type="entry name" value="FRUCTOSELYSINE 6-PHOSPHATE DEGLYCASE"/>
    <property type="match status" value="1"/>
</dbReference>
<dbReference type="CDD" id="cd05009">
    <property type="entry name" value="SIS_GlmS_GlmD_2"/>
    <property type="match status" value="1"/>
</dbReference>
<sequence length="327" mass="36177">MNDQVKNTGLDEAIAAVAARESVTEFYFVACGGSNALLMQGQYIMDREAKGVAAYSYSSAEFLARAPVRLGKNSVVVTCSHSGNTPETIAATRYAREAGALTIAFTHKPESELDEAAEKSIYYEFDPLTVGEKHNALLLVQLVLGSLKELEGNTKIDQVKAALPTLHDKAEKVKAAHADNAKAWAESYKREPVIYTMSSGSCYSIAYSFAICLLQEMQWVNSAAIHSGEYFHGPFEITDFDTPFIVLKTLANSRKMDERALAFAEKYSKRLLVLDAEEFGVEEVAGDAAEYLVPIMFTALLRTYAVALSDSRGHPLTVRRYMWRMEY</sequence>
<evidence type="ECO:0000259" key="2">
    <source>
        <dbReference type="PROSITE" id="PS51464"/>
    </source>
</evidence>
<dbReference type="Gene3D" id="1.10.10.2240">
    <property type="match status" value="1"/>
</dbReference>
<dbReference type="OrthoDB" id="9782098at2"/>
<feature type="domain" description="SIS" evidence="2">
    <location>
        <begin position="14"/>
        <end position="152"/>
    </location>
</feature>
<dbReference type="InterPro" id="IPR024713">
    <property type="entry name" value="Fructosamine_deglycase_FrlB"/>
</dbReference>
<dbReference type="Gene3D" id="3.40.50.12570">
    <property type="match status" value="1"/>
</dbReference>
<dbReference type="InterPro" id="IPR046348">
    <property type="entry name" value="SIS_dom_sf"/>
</dbReference>
<evidence type="ECO:0000313" key="4">
    <source>
        <dbReference type="Proteomes" id="UP000199236"/>
    </source>
</evidence>
<dbReference type="SUPFAM" id="SSF53697">
    <property type="entry name" value="SIS domain"/>
    <property type="match status" value="1"/>
</dbReference>
<organism evidence="3 4">
    <name type="scientific">Cohaesibacter marisflavi</name>
    <dbReference type="NCBI Taxonomy" id="655353"/>
    <lineage>
        <taxon>Bacteria</taxon>
        <taxon>Pseudomonadati</taxon>
        <taxon>Pseudomonadota</taxon>
        <taxon>Alphaproteobacteria</taxon>
        <taxon>Hyphomicrobiales</taxon>
        <taxon>Cohaesibacteraceae</taxon>
    </lineage>
</organism>
<proteinExistence type="predicted"/>
<accession>A0A1I5L9Q5</accession>
<dbReference type="GO" id="GO:0006487">
    <property type="term" value="P:protein N-linked glycosylation"/>
    <property type="evidence" value="ECO:0007669"/>
    <property type="project" value="TreeGrafter"/>
</dbReference>
<dbReference type="EMBL" id="FOVR01000016">
    <property type="protein sequence ID" value="SFO93596.1"/>
    <property type="molecule type" value="Genomic_DNA"/>
</dbReference>
<dbReference type="STRING" id="655353.SAMN04488056_11634"/>
<dbReference type="InterPro" id="IPR035488">
    <property type="entry name" value="FrlB_SIS"/>
</dbReference>
<evidence type="ECO:0000256" key="1">
    <source>
        <dbReference type="ARBA" id="ARBA00022576"/>
    </source>
</evidence>
<dbReference type="Pfam" id="PF01380">
    <property type="entry name" value="SIS"/>
    <property type="match status" value="1"/>
</dbReference>
<keyword evidence="1" id="KW-0032">Aminotransferase</keyword>
<dbReference type="GO" id="GO:0097367">
    <property type="term" value="F:carbohydrate derivative binding"/>
    <property type="evidence" value="ECO:0007669"/>
    <property type="project" value="InterPro"/>
</dbReference>
<dbReference type="AlphaFoldDB" id="A0A1I5L9Q5"/>